<reference evidence="1" key="1">
    <citation type="submission" date="2020-06" db="EMBL/GenBank/DDBJ databases">
        <title>Insight into the genomes of haloalkaliphilic bacilli from Kenyan soda lakes.</title>
        <authorList>
            <person name="Mwirichia R."/>
            <person name="Villamizar G.C."/>
            <person name="Poehlein A."/>
            <person name="Mugweru J."/>
            <person name="Kipnyargis A."/>
            <person name="Kiplimo D."/>
            <person name="Orwa P."/>
            <person name="Daniel R."/>
        </authorList>
    </citation>
    <scope>NUCLEOTIDE SEQUENCE</scope>
    <source>
        <strain evidence="1">B1096_S55</strain>
    </source>
</reference>
<name>A0A9Q4FUR4_SALAG</name>
<dbReference type="EMBL" id="JABXYM010000001">
    <property type="protein sequence ID" value="MCR6095100.1"/>
    <property type="molecule type" value="Genomic_DNA"/>
</dbReference>
<evidence type="ECO:0000313" key="1">
    <source>
        <dbReference type="EMBL" id="MCR6095100.1"/>
    </source>
</evidence>
<dbReference type="AlphaFoldDB" id="A0A9Q4FUR4"/>
<keyword evidence="2" id="KW-1185">Reference proteome</keyword>
<dbReference type="RefSeq" id="WP_257819761.1">
    <property type="nucleotide sequence ID" value="NZ_JABXYM010000001.1"/>
</dbReference>
<protein>
    <submittedName>
        <fullName evidence="1">Uncharacterized protein</fullName>
    </submittedName>
</protein>
<proteinExistence type="predicted"/>
<organism evidence="1 2">
    <name type="scientific">Salipaludibacillus agaradhaerens</name>
    <name type="common">Bacillus agaradhaerens</name>
    <dbReference type="NCBI Taxonomy" id="76935"/>
    <lineage>
        <taxon>Bacteria</taxon>
        <taxon>Bacillati</taxon>
        <taxon>Bacillota</taxon>
        <taxon>Bacilli</taxon>
        <taxon>Bacillales</taxon>
        <taxon>Bacillaceae</taxon>
    </lineage>
</organism>
<sequence>MKNKKRVILGAIPLVLLLLAGVIWMNNGFGDWSERNREEIEENVKRFVARYKLDSENVEIKYITEPKNYPTGEKEFSVFITYDGSINFSYTLTGNSETLNFIEPDEHIIERIFNEMYLIARLEEFSPAINYLDDLGVEDPLRSNSKSLAYLQTSVGLSAEINSDLKEAFKKGDDLVHLENYIEENIEKINEVGSSFRIVGSKEGISEDEAISIKTHLEELLPEANYQIQIGMRDPDTGVGIEGIYEQLNLRGD</sequence>
<evidence type="ECO:0000313" key="2">
    <source>
        <dbReference type="Proteomes" id="UP001057753"/>
    </source>
</evidence>
<accession>A0A9Q4FUR4</accession>
<gene>
    <name evidence="1" type="ORF">HXA33_00875</name>
</gene>
<comment type="caution">
    <text evidence="1">The sequence shown here is derived from an EMBL/GenBank/DDBJ whole genome shotgun (WGS) entry which is preliminary data.</text>
</comment>
<dbReference type="Proteomes" id="UP001057753">
    <property type="component" value="Unassembled WGS sequence"/>
</dbReference>